<feature type="compositionally biased region" description="Low complexity" evidence="2">
    <location>
        <begin position="48"/>
        <end position="64"/>
    </location>
</feature>
<evidence type="ECO:0000313" key="5">
    <source>
        <dbReference type="Proteomes" id="UP000758603"/>
    </source>
</evidence>
<dbReference type="Proteomes" id="UP000758603">
    <property type="component" value="Unassembled WGS sequence"/>
</dbReference>
<evidence type="ECO:0000256" key="2">
    <source>
        <dbReference type="SAM" id="MobiDB-lite"/>
    </source>
</evidence>
<proteinExistence type="predicted"/>
<keyword evidence="5" id="KW-1185">Reference proteome</keyword>
<protein>
    <recommendedName>
        <fullName evidence="3">G domain-containing protein</fullName>
    </recommendedName>
</protein>
<dbReference type="EMBL" id="JAGPXC010000002">
    <property type="protein sequence ID" value="KAH6656404.1"/>
    <property type="molecule type" value="Genomic_DNA"/>
</dbReference>
<feature type="domain" description="G" evidence="3">
    <location>
        <begin position="119"/>
        <end position="175"/>
    </location>
</feature>
<dbReference type="OrthoDB" id="8954335at2759"/>
<feature type="region of interest" description="Disordered" evidence="2">
    <location>
        <begin position="1"/>
        <end position="108"/>
    </location>
</feature>
<evidence type="ECO:0000256" key="1">
    <source>
        <dbReference type="SAM" id="Coils"/>
    </source>
</evidence>
<dbReference type="RefSeq" id="XP_045960638.1">
    <property type="nucleotide sequence ID" value="XM_046101781.1"/>
</dbReference>
<dbReference type="SUPFAM" id="SSF52540">
    <property type="entry name" value="P-loop containing nucleoside triphosphate hydrolases"/>
    <property type="match status" value="1"/>
</dbReference>
<dbReference type="GO" id="GO:0005525">
    <property type="term" value="F:GTP binding"/>
    <property type="evidence" value="ECO:0007669"/>
    <property type="project" value="InterPro"/>
</dbReference>
<organism evidence="4 5">
    <name type="scientific">Truncatella angustata</name>
    <dbReference type="NCBI Taxonomy" id="152316"/>
    <lineage>
        <taxon>Eukaryota</taxon>
        <taxon>Fungi</taxon>
        <taxon>Dikarya</taxon>
        <taxon>Ascomycota</taxon>
        <taxon>Pezizomycotina</taxon>
        <taxon>Sordariomycetes</taxon>
        <taxon>Xylariomycetidae</taxon>
        <taxon>Amphisphaeriales</taxon>
        <taxon>Sporocadaceae</taxon>
        <taxon>Truncatella</taxon>
    </lineage>
</organism>
<reference evidence="4" key="1">
    <citation type="journal article" date="2021" name="Nat. Commun.">
        <title>Genetic determinants of endophytism in the Arabidopsis root mycobiome.</title>
        <authorList>
            <person name="Mesny F."/>
            <person name="Miyauchi S."/>
            <person name="Thiergart T."/>
            <person name="Pickel B."/>
            <person name="Atanasova L."/>
            <person name="Karlsson M."/>
            <person name="Huettel B."/>
            <person name="Barry K.W."/>
            <person name="Haridas S."/>
            <person name="Chen C."/>
            <person name="Bauer D."/>
            <person name="Andreopoulos W."/>
            <person name="Pangilinan J."/>
            <person name="LaButti K."/>
            <person name="Riley R."/>
            <person name="Lipzen A."/>
            <person name="Clum A."/>
            <person name="Drula E."/>
            <person name="Henrissat B."/>
            <person name="Kohler A."/>
            <person name="Grigoriev I.V."/>
            <person name="Martin F.M."/>
            <person name="Hacquard S."/>
        </authorList>
    </citation>
    <scope>NUCLEOTIDE SEQUENCE</scope>
    <source>
        <strain evidence="4">MPI-SDFR-AT-0073</strain>
    </source>
</reference>
<dbReference type="InterPro" id="IPR006073">
    <property type="entry name" value="GTP-bd"/>
</dbReference>
<name>A0A9P8ZZV0_9PEZI</name>
<feature type="compositionally biased region" description="Basic and acidic residues" evidence="2">
    <location>
        <begin position="81"/>
        <end position="92"/>
    </location>
</feature>
<dbReference type="Gene3D" id="3.40.50.300">
    <property type="entry name" value="P-loop containing nucleotide triphosphate hydrolases"/>
    <property type="match status" value="1"/>
</dbReference>
<evidence type="ECO:0000313" key="4">
    <source>
        <dbReference type="EMBL" id="KAH6656404.1"/>
    </source>
</evidence>
<feature type="coiled-coil region" evidence="1">
    <location>
        <begin position="332"/>
        <end position="385"/>
    </location>
</feature>
<feature type="compositionally biased region" description="Basic and acidic residues" evidence="2">
    <location>
        <begin position="1"/>
        <end position="12"/>
    </location>
</feature>
<dbReference type="Pfam" id="PF01926">
    <property type="entry name" value="MMR_HSR1"/>
    <property type="match status" value="1"/>
</dbReference>
<dbReference type="GeneID" id="70130673"/>
<comment type="caution">
    <text evidence="4">The sequence shown here is derived from an EMBL/GenBank/DDBJ whole genome shotgun (WGS) entry which is preliminary data.</text>
</comment>
<evidence type="ECO:0000259" key="3">
    <source>
        <dbReference type="Pfam" id="PF01926"/>
    </source>
</evidence>
<sequence length="529" mass="59885">MTQKSRDNDAKSQRRSKHTIARRTTLPMDQGEDVEVLEFSSSDRKSSKIASRRSSLLSSSSSEGSQDDRRRRHYHQSRPYSRHDSQRNRDDEASASTTVPSPPSLQQSDFLTEEDGVVVIVCGVTGAGKSTFISLLADQSVEVGHTLESNTTKVEVYSFKCKSQTVYIFDTPGFDDTRRPDVEILKDIAFFLAQLRALGEKRVRLAGAVYLHRITDRRMQGSALRNLRVFQALVGQTNFGAVTLATTMWSKMDDPATNARHDELQSGSQFWAGMISRGSRVVKHDGSWGSALAIISGLVDRVADRGTVFDIQLELLDKGLPLADTAAGKCVFETLRDAKRNMLKDVAALSEEIEQALLEEDEETARKLKQVLRELEDKASQQEKHWETLLSTDMDKLMVEKGPLYQKLAEKNVPKQRGPEEQTEQSAATKRIAELEKELCESKRQREVEGNIAILQQQILRKELDEQKAQINRDNTYNENVRWRLDKEQSLSNVADEEDSSSLRLLWRMGMPTSRYVVRETTRARYTPP</sequence>
<keyword evidence="1" id="KW-0175">Coiled coil</keyword>
<dbReference type="CDD" id="cd00882">
    <property type="entry name" value="Ras_like_GTPase"/>
    <property type="match status" value="1"/>
</dbReference>
<gene>
    <name evidence="4" type="ORF">BKA67DRAFT_551820</name>
</gene>
<accession>A0A9P8ZZV0</accession>
<dbReference type="AlphaFoldDB" id="A0A9P8ZZV0"/>
<dbReference type="InterPro" id="IPR027417">
    <property type="entry name" value="P-loop_NTPase"/>
</dbReference>